<dbReference type="AlphaFoldDB" id="A0A6M3JJL9"/>
<sequence>MKAGENCSAIGCKYHDLEINEKGICIPFVQGKLLEWFEHRDAGEMVDRAPNWPCPFYTGDFFK</sequence>
<dbReference type="EMBL" id="MT143298">
    <property type="protein sequence ID" value="QJA95248.1"/>
    <property type="molecule type" value="Genomic_DNA"/>
</dbReference>
<protein>
    <submittedName>
        <fullName evidence="1">Uncharacterized protein</fullName>
    </submittedName>
</protein>
<accession>A0A6M3JJL9</accession>
<dbReference type="EMBL" id="MT141672">
    <property type="protein sequence ID" value="QJA69037.1"/>
    <property type="molecule type" value="Genomic_DNA"/>
</dbReference>
<evidence type="ECO:0000313" key="2">
    <source>
        <dbReference type="EMBL" id="QJA95248.1"/>
    </source>
</evidence>
<reference evidence="1" key="1">
    <citation type="submission" date="2020-03" db="EMBL/GenBank/DDBJ databases">
        <title>The deep terrestrial virosphere.</title>
        <authorList>
            <person name="Holmfeldt K."/>
            <person name="Nilsson E."/>
            <person name="Simone D."/>
            <person name="Lopez-Fernandez M."/>
            <person name="Wu X."/>
            <person name="de Brujin I."/>
            <person name="Lundin D."/>
            <person name="Andersson A."/>
            <person name="Bertilsson S."/>
            <person name="Dopson M."/>
        </authorList>
    </citation>
    <scope>NUCLEOTIDE SEQUENCE</scope>
    <source>
        <strain evidence="1">MM415A05164</strain>
        <strain evidence="2">MM415B05519</strain>
    </source>
</reference>
<organism evidence="1">
    <name type="scientific">viral metagenome</name>
    <dbReference type="NCBI Taxonomy" id="1070528"/>
    <lineage>
        <taxon>unclassified sequences</taxon>
        <taxon>metagenomes</taxon>
        <taxon>organismal metagenomes</taxon>
    </lineage>
</organism>
<name>A0A6M3JJL9_9ZZZZ</name>
<gene>
    <name evidence="1" type="ORF">MM415A05164_0003</name>
    <name evidence="2" type="ORF">MM415B05519_0011</name>
</gene>
<evidence type="ECO:0000313" key="1">
    <source>
        <dbReference type="EMBL" id="QJA69037.1"/>
    </source>
</evidence>
<proteinExistence type="predicted"/>